<comment type="caution">
    <text evidence="1">The sequence shown here is derived from an EMBL/GenBank/DDBJ whole genome shotgun (WGS) entry which is preliminary data.</text>
</comment>
<dbReference type="RefSeq" id="WP_301998668.1">
    <property type="nucleotide sequence ID" value="NZ_JAMJEV010000004.1"/>
</dbReference>
<evidence type="ECO:0008006" key="3">
    <source>
        <dbReference type="Google" id="ProtNLM"/>
    </source>
</evidence>
<organism evidence="1 2">
    <name type="scientific">Desulfosporosinus nitroreducens</name>
    <dbReference type="NCBI Taxonomy" id="2018668"/>
    <lineage>
        <taxon>Bacteria</taxon>
        <taxon>Bacillati</taxon>
        <taxon>Bacillota</taxon>
        <taxon>Clostridia</taxon>
        <taxon>Eubacteriales</taxon>
        <taxon>Desulfitobacteriaceae</taxon>
        <taxon>Desulfosporosinus</taxon>
    </lineage>
</organism>
<dbReference type="EMBL" id="JAMJEV010000004">
    <property type="protein sequence ID" value="MDO0822286.1"/>
    <property type="molecule type" value="Genomic_DNA"/>
</dbReference>
<keyword evidence="2" id="KW-1185">Reference proteome</keyword>
<dbReference type="Proteomes" id="UP001176021">
    <property type="component" value="Unassembled WGS sequence"/>
</dbReference>
<proteinExistence type="predicted"/>
<gene>
    <name evidence="1" type="ORF">M8H41_05390</name>
</gene>
<evidence type="ECO:0000313" key="2">
    <source>
        <dbReference type="Proteomes" id="UP001176021"/>
    </source>
</evidence>
<accession>A0ABT8QQW2</accession>
<name>A0ABT8QQW2_9FIRM</name>
<reference evidence="1" key="1">
    <citation type="submission" date="2022-05" db="EMBL/GenBank/DDBJ databases">
        <title>Expanded diversity of anoxic marine methylotrophy in a Black Sea sulfate reducing microorganism.</title>
        <authorList>
            <person name="Fischer P.Q."/>
            <person name="Stams A.J.M."/>
            <person name="Villanueva L."/>
            <person name="Sousa D.Z."/>
        </authorList>
    </citation>
    <scope>NUCLEOTIDE SEQUENCE</scope>
    <source>
        <strain evidence="1">P130</strain>
    </source>
</reference>
<evidence type="ECO:0000313" key="1">
    <source>
        <dbReference type="EMBL" id="MDO0822286.1"/>
    </source>
</evidence>
<sequence>METKLARIAEIAKEKPKEQFTSLYHLLNKEMLLECHAGLDANKATGIDQVTKVEYERNLEENINSLVERLKNKAYKPEPVRRTYIPKERACAH</sequence>
<protein>
    <recommendedName>
        <fullName evidence="3">Group II intron reverse transcriptase/maturase</fullName>
    </recommendedName>
</protein>